<dbReference type="GO" id="GO:0005829">
    <property type="term" value="C:cytosol"/>
    <property type="evidence" value="ECO:0007669"/>
    <property type="project" value="TreeGrafter"/>
</dbReference>
<dbReference type="PANTHER" id="PTHR11766">
    <property type="entry name" value="TYROSYL-TRNA SYNTHETASE"/>
    <property type="match status" value="1"/>
</dbReference>
<dbReference type="GO" id="GO:0005739">
    <property type="term" value="C:mitochondrion"/>
    <property type="evidence" value="ECO:0007669"/>
    <property type="project" value="TreeGrafter"/>
</dbReference>
<keyword evidence="3" id="KW-0067">ATP-binding</keyword>
<dbReference type="HOGENOM" id="CLU_2361033_0_0_1"/>
<keyword evidence="1" id="KW-0436">Ligase</keyword>
<dbReference type="KEGG" id="sla:SERLADRAFT_465207"/>
<dbReference type="EMBL" id="GL945433">
    <property type="protein sequence ID" value="EGO25291.1"/>
    <property type="molecule type" value="Genomic_DNA"/>
</dbReference>
<dbReference type="GeneID" id="18818864"/>
<dbReference type="Pfam" id="PF00579">
    <property type="entry name" value="tRNA-synt_1b"/>
    <property type="match status" value="1"/>
</dbReference>
<dbReference type="Gene3D" id="3.40.50.620">
    <property type="entry name" value="HUPs"/>
    <property type="match status" value="1"/>
</dbReference>
<dbReference type="RefSeq" id="XP_007317413.1">
    <property type="nucleotide sequence ID" value="XM_007317351.1"/>
</dbReference>
<comment type="catalytic activity">
    <reaction evidence="6">
        <text>tRNA(Tyr) + L-tyrosine + ATP = L-tyrosyl-tRNA(Tyr) + AMP + diphosphate + H(+)</text>
        <dbReference type="Rhea" id="RHEA:10220"/>
        <dbReference type="Rhea" id="RHEA-COMP:9706"/>
        <dbReference type="Rhea" id="RHEA-COMP:9707"/>
        <dbReference type="ChEBI" id="CHEBI:15378"/>
        <dbReference type="ChEBI" id="CHEBI:30616"/>
        <dbReference type="ChEBI" id="CHEBI:33019"/>
        <dbReference type="ChEBI" id="CHEBI:58315"/>
        <dbReference type="ChEBI" id="CHEBI:78442"/>
        <dbReference type="ChEBI" id="CHEBI:78536"/>
        <dbReference type="ChEBI" id="CHEBI:456215"/>
        <dbReference type="EC" id="6.1.1.1"/>
    </reaction>
</comment>
<dbReference type="GO" id="GO:0006418">
    <property type="term" value="P:tRNA aminoacylation for protein translation"/>
    <property type="evidence" value="ECO:0007669"/>
    <property type="project" value="InterPro"/>
</dbReference>
<dbReference type="Proteomes" id="UP000008064">
    <property type="component" value="Unassembled WGS sequence"/>
</dbReference>
<keyword evidence="2" id="KW-0547">Nucleotide-binding</keyword>
<reference evidence="7" key="1">
    <citation type="submission" date="2011-04" db="EMBL/GenBank/DDBJ databases">
        <title>Evolution of plant cell wall degrading machinery underlies the functional diversity of forest fungi.</title>
        <authorList>
            <consortium name="US DOE Joint Genome Institute (JGI-PGF)"/>
            <person name="Eastwood D.C."/>
            <person name="Floudas D."/>
            <person name="Binder M."/>
            <person name="Majcherczyk A."/>
            <person name="Schneider P."/>
            <person name="Aerts A."/>
            <person name="Asiegbu F.O."/>
            <person name="Baker S.E."/>
            <person name="Barry K."/>
            <person name="Bendiksby M."/>
            <person name="Blumentritt M."/>
            <person name="Coutinho P.M."/>
            <person name="Cullen D."/>
            <person name="Cullen D."/>
            <person name="Gathman A."/>
            <person name="Goodell B."/>
            <person name="Henrissat B."/>
            <person name="Ihrmark K."/>
            <person name="Kauserud H."/>
            <person name="Kohler A."/>
            <person name="LaButti K."/>
            <person name="Lapidus A."/>
            <person name="Lavin J.L."/>
            <person name="Lee Y.-H."/>
            <person name="Lindquist E."/>
            <person name="Lilly W."/>
            <person name="Lucas S."/>
            <person name="Morin E."/>
            <person name="Murat C."/>
            <person name="Oguiza J.A."/>
            <person name="Park J."/>
            <person name="Pisabarro A.G."/>
            <person name="Riley R."/>
            <person name="Rosling A."/>
            <person name="Salamov A."/>
            <person name="Schmidt O."/>
            <person name="Schmutz J."/>
            <person name="Skrede I."/>
            <person name="Stenlid J."/>
            <person name="Wiebenga A."/>
            <person name="Xie X."/>
            <person name="Kues U."/>
            <person name="Hibbett D.S."/>
            <person name="Hoffmeister D."/>
            <person name="Hogberg N."/>
            <person name="Martin F."/>
            <person name="Grigoriev I.V."/>
            <person name="Watkinson S.C."/>
        </authorList>
    </citation>
    <scope>NUCLEOTIDE SEQUENCE</scope>
    <source>
        <strain evidence="7">S7.9</strain>
    </source>
</reference>
<evidence type="ECO:0000256" key="5">
    <source>
        <dbReference type="ARBA" id="ARBA00023146"/>
    </source>
</evidence>
<evidence type="ECO:0000313" key="7">
    <source>
        <dbReference type="EMBL" id="EGO25291.1"/>
    </source>
</evidence>
<keyword evidence="4" id="KW-0648">Protein biosynthesis</keyword>
<dbReference type="AlphaFoldDB" id="F8NUX6"/>
<dbReference type="InterPro" id="IPR001412">
    <property type="entry name" value="aa-tRNA-synth_I_CS"/>
</dbReference>
<dbReference type="GO" id="GO:0004831">
    <property type="term" value="F:tyrosine-tRNA ligase activity"/>
    <property type="evidence" value="ECO:0007669"/>
    <property type="project" value="UniProtKB-EC"/>
</dbReference>
<evidence type="ECO:0000256" key="1">
    <source>
        <dbReference type="ARBA" id="ARBA00022598"/>
    </source>
</evidence>
<dbReference type="PANTHER" id="PTHR11766:SF0">
    <property type="entry name" value="TYROSINE--TRNA LIGASE, MITOCHONDRIAL"/>
    <property type="match status" value="1"/>
</dbReference>
<dbReference type="OrthoDB" id="337870at2759"/>
<dbReference type="InterPro" id="IPR024088">
    <property type="entry name" value="Tyr-tRNA-ligase_bac-type"/>
</dbReference>
<dbReference type="SUPFAM" id="SSF52374">
    <property type="entry name" value="Nucleotidylyl transferase"/>
    <property type="match status" value="1"/>
</dbReference>
<sequence>MLHFGRHVTRKNISCRSINLRRAHYLTKDLVGELHQRELVADITRPGELTKALEAQQTVYAGIDPTAQALHVGHLLPLLCLLHFQIRGHSIITLVR</sequence>
<organism>
    <name type="scientific">Serpula lacrymans var. lacrymans (strain S7.9)</name>
    <name type="common">Dry rot fungus</name>
    <dbReference type="NCBI Taxonomy" id="578457"/>
    <lineage>
        <taxon>Eukaryota</taxon>
        <taxon>Fungi</taxon>
        <taxon>Dikarya</taxon>
        <taxon>Basidiomycota</taxon>
        <taxon>Agaricomycotina</taxon>
        <taxon>Agaricomycetes</taxon>
        <taxon>Agaricomycetidae</taxon>
        <taxon>Boletales</taxon>
        <taxon>Coniophorineae</taxon>
        <taxon>Serpulaceae</taxon>
        <taxon>Serpula</taxon>
    </lineage>
</organism>
<keyword evidence="5" id="KW-0030">Aminoacyl-tRNA synthetase</keyword>
<evidence type="ECO:0000256" key="4">
    <source>
        <dbReference type="ARBA" id="ARBA00022917"/>
    </source>
</evidence>
<protein>
    <recommendedName>
        <fullName evidence="8">Tyrosine--tRNA ligase</fullName>
    </recommendedName>
</protein>
<evidence type="ECO:0000256" key="3">
    <source>
        <dbReference type="ARBA" id="ARBA00022840"/>
    </source>
</evidence>
<accession>F8NUX6</accession>
<proteinExistence type="predicted"/>
<name>F8NUX6_SERL9</name>
<evidence type="ECO:0008006" key="8">
    <source>
        <dbReference type="Google" id="ProtNLM"/>
    </source>
</evidence>
<evidence type="ECO:0000256" key="6">
    <source>
        <dbReference type="ARBA" id="ARBA00048248"/>
    </source>
</evidence>
<dbReference type="InterPro" id="IPR002305">
    <property type="entry name" value="aa-tRNA-synth_Ic"/>
</dbReference>
<dbReference type="PROSITE" id="PS00178">
    <property type="entry name" value="AA_TRNA_LIGASE_I"/>
    <property type="match status" value="1"/>
</dbReference>
<evidence type="ECO:0000256" key="2">
    <source>
        <dbReference type="ARBA" id="ARBA00022741"/>
    </source>
</evidence>
<dbReference type="GO" id="GO:0005524">
    <property type="term" value="F:ATP binding"/>
    <property type="evidence" value="ECO:0007669"/>
    <property type="project" value="UniProtKB-KW"/>
</dbReference>
<dbReference type="InterPro" id="IPR014729">
    <property type="entry name" value="Rossmann-like_a/b/a_fold"/>
</dbReference>
<gene>
    <name evidence="7" type="ORF">SERLADRAFT_465207</name>
</gene>